<dbReference type="AlphaFoldDB" id="G4YPP2"/>
<protein>
    <submittedName>
        <fullName evidence="1">Uncharacterized protein</fullName>
    </submittedName>
</protein>
<dbReference type="Proteomes" id="UP000002640">
    <property type="component" value="Unassembled WGS sequence"/>
</dbReference>
<proteinExistence type="predicted"/>
<organism evidence="1 2">
    <name type="scientific">Phytophthora sojae (strain P6497)</name>
    <name type="common">Soybean stem and root rot agent</name>
    <name type="synonym">Phytophthora megasperma f. sp. glycines</name>
    <dbReference type="NCBI Taxonomy" id="1094619"/>
    <lineage>
        <taxon>Eukaryota</taxon>
        <taxon>Sar</taxon>
        <taxon>Stramenopiles</taxon>
        <taxon>Oomycota</taxon>
        <taxon>Peronosporomycetes</taxon>
        <taxon>Peronosporales</taxon>
        <taxon>Peronosporaceae</taxon>
        <taxon>Phytophthora</taxon>
    </lineage>
</organism>
<gene>
    <name evidence="1" type="ORF">PHYSODRAFT_476660</name>
</gene>
<sequence length="173" mass="18841">MDFGGSGLGKSNSEYTASGSPEVSRFNVVVINFLLVRILIPHVILQPWNVGIGSKNIGKQTSANLLSLATLLYCVCRQLSPLPPLIEPADASFLGRRRSKTATPSQPDDKHSPEAYFLSIDEIGRRLLPDKSFPSNDSEVVQVVNEHQAALHVTLIKLRAQLHGTKETTAKPS</sequence>
<evidence type="ECO:0000313" key="1">
    <source>
        <dbReference type="EMBL" id="EGZ28639.1"/>
    </source>
</evidence>
<keyword evidence="2" id="KW-1185">Reference proteome</keyword>
<reference evidence="1 2" key="1">
    <citation type="journal article" date="2006" name="Science">
        <title>Phytophthora genome sequences uncover evolutionary origins and mechanisms of pathogenesis.</title>
        <authorList>
            <person name="Tyler B.M."/>
            <person name="Tripathy S."/>
            <person name="Zhang X."/>
            <person name="Dehal P."/>
            <person name="Jiang R.H."/>
            <person name="Aerts A."/>
            <person name="Arredondo F.D."/>
            <person name="Baxter L."/>
            <person name="Bensasson D."/>
            <person name="Beynon J.L."/>
            <person name="Chapman J."/>
            <person name="Damasceno C.M."/>
            <person name="Dorrance A.E."/>
            <person name="Dou D."/>
            <person name="Dickerman A.W."/>
            <person name="Dubchak I.L."/>
            <person name="Garbelotto M."/>
            <person name="Gijzen M."/>
            <person name="Gordon S.G."/>
            <person name="Govers F."/>
            <person name="Grunwald N.J."/>
            <person name="Huang W."/>
            <person name="Ivors K.L."/>
            <person name="Jones R.W."/>
            <person name="Kamoun S."/>
            <person name="Krampis K."/>
            <person name="Lamour K.H."/>
            <person name="Lee M.K."/>
            <person name="McDonald W.H."/>
            <person name="Medina M."/>
            <person name="Meijer H.J."/>
            <person name="Nordberg E.K."/>
            <person name="Maclean D.J."/>
            <person name="Ospina-Giraldo M.D."/>
            <person name="Morris P.F."/>
            <person name="Phuntumart V."/>
            <person name="Putnam N.H."/>
            <person name="Rash S."/>
            <person name="Rose J.K."/>
            <person name="Sakihama Y."/>
            <person name="Salamov A.A."/>
            <person name="Savidor A."/>
            <person name="Scheuring C.F."/>
            <person name="Smith B.M."/>
            <person name="Sobral B.W."/>
            <person name="Terry A."/>
            <person name="Torto-Alalibo T.A."/>
            <person name="Win J."/>
            <person name="Xu Z."/>
            <person name="Zhang H."/>
            <person name="Grigoriev I.V."/>
            <person name="Rokhsar D.S."/>
            <person name="Boore J.L."/>
        </authorList>
    </citation>
    <scope>NUCLEOTIDE SEQUENCE [LARGE SCALE GENOMIC DNA]</scope>
    <source>
        <strain evidence="1 2">P6497</strain>
    </source>
</reference>
<dbReference type="SMR" id="G4YPP2"/>
<dbReference type="GeneID" id="20654773"/>
<name>G4YPP2_PHYSP</name>
<dbReference type="KEGG" id="psoj:PHYSODRAFT_476660"/>
<dbReference type="OMA" id="MNDGHEF"/>
<dbReference type="InParanoid" id="G4YPP2"/>
<dbReference type="RefSeq" id="XP_009515914.1">
    <property type="nucleotide sequence ID" value="XM_009517619.1"/>
</dbReference>
<evidence type="ECO:0000313" key="2">
    <source>
        <dbReference type="Proteomes" id="UP000002640"/>
    </source>
</evidence>
<accession>G4YPP2</accession>
<dbReference type="EMBL" id="JH159151">
    <property type="protein sequence ID" value="EGZ28639.1"/>
    <property type="molecule type" value="Genomic_DNA"/>
</dbReference>